<feature type="domain" description="Glycosyl hydrolase family 32 C-terminal" evidence="8">
    <location>
        <begin position="381"/>
        <end position="502"/>
    </location>
</feature>
<keyword evidence="2 4" id="KW-0378">Hydrolase</keyword>
<dbReference type="PROSITE" id="PS00609">
    <property type="entry name" value="GLYCOSYL_HYDROL_F32"/>
    <property type="match status" value="1"/>
</dbReference>
<dbReference type="InterPro" id="IPR013148">
    <property type="entry name" value="Glyco_hydro_32_N"/>
</dbReference>
<dbReference type="GO" id="GO:0004575">
    <property type="term" value="F:sucrose alpha-glucosidase activity"/>
    <property type="evidence" value="ECO:0007669"/>
    <property type="project" value="TreeGrafter"/>
</dbReference>
<accession>A0A165K3X0</accession>
<dbReference type="Gene3D" id="2.115.10.20">
    <property type="entry name" value="Glycosyl hydrolase domain, family 43"/>
    <property type="match status" value="1"/>
</dbReference>
<comment type="similarity">
    <text evidence="1 4">Belongs to the glycosyl hydrolase 32 family.</text>
</comment>
<evidence type="ECO:0000313" key="10">
    <source>
        <dbReference type="Proteomes" id="UP000077266"/>
    </source>
</evidence>
<dbReference type="InterPro" id="IPR013189">
    <property type="entry name" value="Glyco_hydro_32_C"/>
</dbReference>
<dbReference type="CDD" id="cd18622">
    <property type="entry name" value="GH32_Inu-like"/>
    <property type="match status" value="1"/>
</dbReference>
<dbReference type="GO" id="GO:0000324">
    <property type="term" value="C:fungal-type vacuole"/>
    <property type="evidence" value="ECO:0007669"/>
    <property type="project" value="TreeGrafter"/>
</dbReference>
<dbReference type="PANTHER" id="PTHR42800">
    <property type="entry name" value="EXOINULINASE INUD (AFU_ORTHOLOGUE AFUA_5G00480)"/>
    <property type="match status" value="1"/>
</dbReference>
<keyword evidence="3 4" id="KW-0326">Glycosidase</keyword>
<evidence type="ECO:0000256" key="4">
    <source>
        <dbReference type="RuleBase" id="RU362110"/>
    </source>
</evidence>
<feature type="chain" id="PRO_5007860587" evidence="6">
    <location>
        <begin position="19"/>
        <end position="550"/>
    </location>
</feature>
<protein>
    <submittedName>
        <fullName evidence="9">Glycoside hydrolase family 32 protein</fullName>
    </submittedName>
</protein>
<dbReference type="SUPFAM" id="SSF75005">
    <property type="entry name" value="Arabinanase/levansucrase/invertase"/>
    <property type="match status" value="1"/>
</dbReference>
<evidence type="ECO:0000256" key="5">
    <source>
        <dbReference type="SAM" id="MobiDB-lite"/>
    </source>
</evidence>
<evidence type="ECO:0000256" key="6">
    <source>
        <dbReference type="SAM" id="SignalP"/>
    </source>
</evidence>
<dbReference type="FunCoup" id="A0A165K3X0">
    <property type="interactions" value="146"/>
</dbReference>
<proteinExistence type="inferred from homology"/>
<dbReference type="OrthoDB" id="202537at2759"/>
<sequence>MRLSAFVSFAVAFVSVVANNETGVPVGTPVPGDYTGPLRPQVHFSPPQHFMNDPNGCFFDGVDTWHLYYQYNPTAITGGNQHWGHAISKDLYHWVNEPIAIFPPDDNTQVYSGSAVIDVDNTSGFFPNQKNGVVAIYTLNSPGKEVQAISYSTDGGYTFTAYEGNPLIDINNPDFRDPKVIWYNDHWVMAVAYAQANTIAFYTSPDLKAWTHASNFTNPGLIAGQSTECPNMIEVPVDGTNQKKYLLTISRGGGFPNGGSGIQYFVGDFDGQAFTTNDDRTRWIEIGKDSYAGQFFWNVPDSVQGGVWIGWASNLPYSGGLPTAQENWRSSMTAPRRTFLKTASDPALFDLVLDLYDPSPVLGKDLDAKTVTGDVSAYSVDFSSVAANAVYLEANITGIGAAQNASFQYTLASATSGESVLASYAFSGAFEIDRANTKGWTDGGYVAPIRTEGLADPGDSWTFTALFDRSMLEVFLNGGLHAGTANVYPSEPLTQVSVATSGLPADAQVSLRVREVLSGWNPPPGESGGSGTCKRDAAPRWTPKSKRVVS</sequence>
<evidence type="ECO:0000259" key="8">
    <source>
        <dbReference type="Pfam" id="PF08244"/>
    </source>
</evidence>
<keyword evidence="10" id="KW-1185">Reference proteome</keyword>
<dbReference type="Pfam" id="PF00251">
    <property type="entry name" value="Glyco_hydro_32N"/>
    <property type="match status" value="1"/>
</dbReference>
<dbReference type="SMART" id="SM00640">
    <property type="entry name" value="Glyco_32"/>
    <property type="match status" value="1"/>
</dbReference>
<dbReference type="EMBL" id="KV425952">
    <property type="protein sequence ID" value="KZV95748.1"/>
    <property type="molecule type" value="Genomic_DNA"/>
</dbReference>
<evidence type="ECO:0000256" key="1">
    <source>
        <dbReference type="ARBA" id="ARBA00009902"/>
    </source>
</evidence>
<dbReference type="AlphaFoldDB" id="A0A165K3X0"/>
<dbReference type="InterPro" id="IPR018053">
    <property type="entry name" value="Glyco_hydro_32_AS"/>
</dbReference>
<dbReference type="Pfam" id="PF08244">
    <property type="entry name" value="Glyco_hydro_32C"/>
    <property type="match status" value="1"/>
</dbReference>
<evidence type="ECO:0000256" key="3">
    <source>
        <dbReference type="ARBA" id="ARBA00023295"/>
    </source>
</evidence>
<gene>
    <name evidence="9" type="ORF">EXIGLDRAFT_734783</name>
</gene>
<name>A0A165K3X0_EXIGL</name>
<reference evidence="9 10" key="1">
    <citation type="journal article" date="2016" name="Mol. Biol. Evol.">
        <title>Comparative Genomics of Early-Diverging Mushroom-Forming Fungi Provides Insights into the Origins of Lignocellulose Decay Capabilities.</title>
        <authorList>
            <person name="Nagy L.G."/>
            <person name="Riley R."/>
            <person name="Tritt A."/>
            <person name="Adam C."/>
            <person name="Daum C."/>
            <person name="Floudas D."/>
            <person name="Sun H."/>
            <person name="Yadav J.S."/>
            <person name="Pangilinan J."/>
            <person name="Larsson K.H."/>
            <person name="Matsuura K."/>
            <person name="Barry K."/>
            <person name="Labutti K."/>
            <person name="Kuo R."/>
            <person name="Ohm R.A."/>
            <person name="Bhattacharya S.S."/>
            <person name="Shirouzu T."/>
            <person name="Yoshinaga Y."/>
            <person name="Martin F.M."/>
            <person name="Grigoriev I.V."/>
            <person name="Hibbett D.S."/>
        </authorList>
    </citation>
    <scope>NUCLEOTIDE SEQUENCE [LARGE SCALE GENOMIC DNA]</scope>
    <source>
        <strain evidence="9 10">HHB12029</strain>
    </source>
</reference>
<dbReference type="InParanoid" id="A0A165K3X0"/>
<feature type="domain" description="Glycosyl hydrolase family 32 N-terminal" evidence="7">
    <location>
        <begin position="43"/>
        <end position="342"/>
    </location>
</feature>
<dbReference type="Proteomes" id="UP000077266">
    <property type="component" value="Unassembled WGS sequence"/>
</dbReference>
<dbReference type="STRING" id="1314781.A0A165K3X0"/>
<dbReference type="InterPro" id="IPR013320">
    <property type="entry name" value="ConA-like_dom_sf"/>
</dbReference>
<dbReference type="InterPro" id="IPR023296">
    <property type="entry name" value="Glyco_hydro_beta-prop_sf"/>
</dbReference>
<dbReference type="GO" id="GO:0005987">
    <property type="term" value="P:sucrose catabolic process"/>
    <property type="evidence" value="ECO:0007669"/>
    <property type="project" value="TreeGrafter"/>
</dbReference>
<organism evidence="9 10">
    <name type="scientific">Exidia glandulosa HHB12029</name>
    <dbReference type="NCBI Taxonomy" id="1314781"/>
    <lineage>
        <taxon>Eukaryota</taxon>
        <taxon>Fungi</taxon>
        <taxon>Dikarya</taxon>
        <taxon>Basidiomycota</taxon>
        <taxon>Agaricomycotina</taxon>
        <taxon>Agaricomycetes</taxon>
        <taxon>Auriculariales</taxon>
        <taxon>Exidiaceae</taxon>
        <taxon>Exidia</taxon>
    </lineage>
</organism>
<dbReference type="Gene3D" id="2.60.120.560">
    <property type="entry name" value="Exo-inulinase, domain 1"/>
    <property type="match status" value="1"/>
</dbReference>
<keyword evidence="6" id="KW-0732">Signal</keyword>
<feature type="signal peptide" evidence="6">
    <location>
        <begin position="1"/>
        <end position="18"/>
    </location>
</feature>
<evidence type="ECO:0000256" key="2">
    <source>
        <dbReference type="ARBA" id="ARBA00022801"/>
    </source>
</evidence>
<dbReference type="InterPro" id="IPR001362">
    <property type="entry name" value="Glyco_hydro_32"/>
</dbReference>
<feature type="region of interest" description="Disordered" evidence="5">
    <location>
        <begin position="519"/>
        <end position="550"/>
    </location>
</feature>
<evidence type="ECO:0000313" key="9">
    <source>
        <dbReference type="EMBL" id="KZV95748.1"/>
    </source>
</evidence>
<evidence type="ECO:0000259" key="7">
    <source>
        <dbReference type="Pfam" id="PF00251"/>
    </source>
</evidence>
<dbReference type="SUPFAM" id="SSF49899">
    <property type="entry name" value="Concanavalin A-like lectins/glucanases"/>
    <property type="match status" value="1"/>
</dbReference>
<dbReference type="PANTHER" id="PTHR42800:SF2">
    <property type="entry name" value="INVERTASE-RELATED"/>
    <property type="match status" value="1"/>
</dbReference>